<dbReference type="Proteomes" id="UP000702544">
    <property type="component" value="Unassembled WGS sequence"/>
</dbReference>
<dbReference type="EMBL" id="JAACAK010000098">
    <property type="protein sequence ID" value="NIR75875.1"/>
    <property type="molecule type" value="Genomic_DNA"/>
</dbReference>
<reference evidence="2 3" key="1">
    <citation type="submission" date="2020-01" db="EMBL/GenBank/DDBJ databases">
        <title>Genomes assembled from Gulf of Kutch pelagic sediment metagenomes.</title>
        <authorList>
            <person name="Chandrashekar M."/>
            <person name="Mahajan M.S."/>
            <person name="Dave K.J."/>
            <person name="Vatsa P."/>
            <person name="Nathani N.M."/>
        </authorList>
    </citation>
    <scope>NUCLEOTIDE SEQUENCE [LARGE SCALE GENOMIC DNA]</scope>
    <source>
        <strain evidence="2">KS3-K002</strain>
    </source>
</reference>
<keyword evidence="1" id="KW-0732">Signal</keyword>
<sequence length="165" mass="18146">MLNRRLLALSIVMAAAAAGCGPPTIYDCAGRTITYPALMSPIDGGWIAVDTAGSRTRAVVELQIPVDRPENSVWSFPQLRLKVGSAAPLQPIRTRRGGRSCQFVVPDRAGCREPRDDKRGCVWGEPEERCFYTVRAEFSLDGIPDLGEVAVLRVGESERFVLSWR</sequence>
<evidence type="ECO:0000313" key="2">
    <source>
        <dbReference type="EMBL" id="NIR75875.1"/>
    </source>
</evidence>
<dbReference type="AlphaFoldDB" id="A0AAE4Z8P6"/>
<accession>A0AAE4Z8P6</accession>
<evidence type="ECO:0000256" key="1">
    <source>
        <dbReference type="SAM" id="SignalP"/>
    </source>
</evidence>
<evidence type="ECO:0008006" key="4">
    <source>
        <dbReference type="Google" id="ProtNLM"/>
    </source>
</evidence>
<feature type="signal peptide" evidence="1">
    <location>
        <begin position="1"/>
        <end position="17"/>
    </location>
</feature>
<dbReference type="PROSITE" id="PS51257">
    <property type="entry name" value="PROKAR_LIPOPROTEIN"/>
    <property type="match status" value="1"/>
</dbReference>
<comment type="caution">
    <text evidence="2">The sequence shown here is derived from an EMBL/GenBank/DDBJ whole genome shotgun (WGS) entry which is preliminary data.</text>
</comment>
<protein>
    <recommendedName>
        <fullName evidence="4">Lipoprotein</fullName>
    </recommendedName>
</protein>
<name>A0AAE4Z8P6_9BACT</name>
<gene>
    <name evidence="2" type="ORF">GWO12_12305</name>
</gene>
<evidence type="ECO:0000313" key="3">
    <source>
        <dbReference type="Proteomes" id="UP000702544"/>
    </source>
</evidence>
<organism evidence="2 3">
    <name type="scientific">Candidatus Kutchimonas denitrificans</name>
    <dbReference type="NCBI Taxonomy" id="3056748"/>
    <lineage>
        <taxon>Bacteria</taxon>
        <taxon>Pseudomonadati</taxon>
        <taxon>Gemmatimonadota</taxon>
        <taxon>Gemmatimonadia</taxon>
        <taxon>Candidatus Palauibacterales</taxon>
        <taxon>Candidatus Palauibacteraceae</taxon>
        <taxon>Candidatus Kutchimonas</taxon>
    </lineage>
</organism>
<feature type="chain" id="PRO_5042297630" description="Lipoprotein" evidence="1">
    <location>
        <begin position="18"/>
        <end position="165"/>
    </location>
</feature>
<proteinExistence type="predicted"/>